<dbReference type="EMBL" id="CACRXK020000674">
    <property type="protein sequence ID" value="CAB3983916.1"/>
    <property type="molecule type" value="Genomic_DNA"/>
</dbReference>
<evidence type="ECO:0000256" key="1">
    <source>
        <dbReference type="ARBA" id="ARBA00022771"/>
    </source>
</evidence>
<comment type="caution">
    <text evidence="3">The sequence shown here is derived from an EMBL/GenBank/DDBJ whole genome shotgun (WGS) entry which is preliminary data.</text>
</comment>
<reference evidence="3" key="1">
    <citation type="submission" date="2020-04" db="EMBL/GenBank/DDBJ databases">
        <authorList>
            <person name="Alioto T."/>
            <person name="Alioto T."/>
            <person name="Gomez Garrido J."/>
        </authorList>
    </citation>
    <scope>NUCLEOTIDE SEQUENCE</scope>
    <source>
        <strain evidence="3">A484AB</strain>
    </source>
</reference>
<dbReference type="PROSITE" id="PS50089">
    <property type="entry name" value="ZF_RING_2"/>
    <property type="match status" value="1"/>
</dbReference>
<dbReference type="GO" id="GO:0008270">
    <property type="term" value="F:zinc ion binding"/>
    <property type="evidence" value="ECO:0007669"/>
    <property type="project" value="UniProtKB-KW"/>
</dbReference>
<name>A0A6S7G6B0_PARCT</name>
<evidence type="ECO:0000256" key="2">
    <source>
        <dbReference type="ARBA" id="ARBA00022833"/>
    </source>
</evidence>
<keyword evidence="1" id="KW-0479">Metal-binding</keyword>
<dbReference type="AlphaFoldDB" id="A0A6S7G6B0"/>
<gene>
    <name evidence="3" type="ORF">PACLA_8A002113</name>
</gene>
<evidence type="ECO:0000313" key="4">
    <source>
        <dbReference type="Proteomes" id="UP001152795"/>
    </source>
</evidence>
<protein>
    <submittedName>
        <fullName evidence="3">Uncharacterized protein</fullName>
    </submittedName>
</protein>
<keyword evidence="2" id="KW-0862">Zinc</keyword>
<proteinExistence type="predicted"/>
<dbReference type="Proteomes" id="UP001152795">
    <property type="component" value="Unassembled WGS sequence"/>
</dbReference>
<keyword evidence="4" id="KW-1185">Reference proteome</keyword>
<organism evidence="3 4">
    <name type="scientific">Paramuricea clavata</name>
    <name type="common">Red gorgonian</name>
    <name type="synonym">Violescent sea-whip</name>
    <dbReference type="NCBI Taxonomy" id="317549"/>
    <lineage>
        <taxon>Eukaryota</taxon>
        <taxon>Metazoa</taxon>
        <taxon>Cnidaria</taxon>
        <taxon>Anthozoa</taxon>
        <taxon>Octocorallia</taxon>
        <taxon>Malacalcyonacea</taxon>
        <taxon>Plexauridae</taxon>
        <taxon>Paramuricea</taxon>
    </lineage>
</organism>
<sequence length="751" mass="85569">MSTTQMGYLLIYVVPLYAANPVWKCFVKHLPPLCQLGLGKDFLIQRMRDQGYISHDYANSEDIRDLRSMDNVQLLEMNELPLKSLSNFETALTWVTKSSLKQYMQKYLLLVPGDWPAQFYIRQAVYKSVYPNGKLQQPENPLMNTRTCDHHDYSLRMPLSDSTFTTWKKEMDSIVPLIGPLHISLNAREDICELYHPLMKYIYKRLFRGCVLAGKPKPWRITLLLEIIYGGWTLIRSTVVVLFSKCKQLQYAILFNLMIYGISFKLNQFGQYLKAVVRIWTMFHCFHRKHYDKAPLVWISHIGYWSQHYPELHQTFEDNIACTDEYPVENAHSIIQANTQSADDCTTISKKAKMMFTSKAEVKNFKSVFTPPKSFTFTRKVLKSLKVKAAEIIGDVLKKTRNTDSAKEISTDMQLNSDNIKCLPLGFHTNKPPNPCLCCDMPACPHQSEDLEWKRFYGCFHSFHVNCLGDIDHCPICRGYLQQDNAEVDLENPENNTPDKPPKIHEERNEELAAKIEGIKEGISSLTIPVPTLIQHQQVSTNLPVPKHSCPPHCKTCGHPIKGHCTIQASKTCPMCENKKCSPASKNQKCQCEWHKGTVLTPDKTNSSHNVQMIKHNATATEFILPKELCQYSLSPNGLTSNACTVIALLTVLSFLQGNLSIPKHDNDSVLSILPKLREVMIEGNTLYSIINPPSHNPNLAIDDVLDTLSFPLKEKPFAAVSNYQMLSQELRSAINGTEKTDSPRLDHTTR</sequence>
<dbReference type="InterPro" id="IPR001841">
    <property type="entry name" value="Znf_RING"/>
</dbReference>
<keyword evidence="1" id="KW-0863">Zinc-finger</keyword>
<evidence type="ECO:0000313" key="3">
    <source>
        <dbReference type="EMBL" id="CAB3983916.1"/>
    </source>
</evidence>
<accession>A0A6S7G6B0</accession>